<feature type="transmembrane region" description="Helical" evidence="1">
    <location>
        <begin position="109"/>
        <end position="126"/>
    </location>
</feature>
<dbReference type="EMBL" id="MN739531">
    <property type="protein sequence ID" value="QHT11079.1"/>
    <property type="molecule type" value="Genomic_DNA"/>
</dbReference>
<keyword evidence="1" id="KW-0472">Membrane</keyword>
<dbReference type="AlphaFoldDB" id="A0A6C0D5A3"/>
<evidence type="ECO:0000313" key="2">
    <source>
        <dbReference type="EMBL" id="QHT11079.1"/>
    </source>
</evidence>
<keyword evidence="1" id="KW-1133">Transmembrane helix</keyword>
<protein>
    <submittedName>
        <fullName evidence="2">Uncharacterized protein</fullName>
    </submittedName>
</protein>
<reference evidence="2" key="1">
    <citation type="journal article" date="2020" name="Nature">
        <title>Giant virus diversity and host interactions through global metagenomics.</title>
        <authorList>
            <person name="Schulz F."/>
            <person name="Roux S."/>
            <person name="Paez-Espino D."/>
            <person name="Jungbluth S."/>
            <person name="Walsh D.A."/>
            <person name="Denef V.J."/>
            <person name="McMahon K.D."/>
            <person name="Konstantinidis K.T."/>
            <person name="Eloe-Fadrosh E.A."/>
            <person name="Kyrpides N.C."/>
            <person name="Woyke T."/>
        </authorList>
    </citation>
    <scope>NUCLEOTIDE SEQUENCE</scope>
    <source>
        <strain evidence="2">GVMAG-M-3300023174-111</strain>
    </source>
</reference>
<organism evidence="2">
    <name type="scientific">viral metagenome</name>
    <dbReference type="NCBI Taxonomy" id="1070528"/>
    <lineage>
        <taxon>unclassified sequences</taxon>
        <taxon>metagenomes</taxon>
        <taxon>organismal metagenomes</taxon>
    </lineage>
</organism>
<accession>A0A6C0D5A3</accession>
<keyword evidence="1" id="KW-0812">Transmembrane</keyword>
<feature type="transmembrane region" description="Helical" evidence="1">
    <location>
        <begin position="132"/>
        <end position="154"/>
    </location>
</feature>
<evidence type="ECO:0000256" key="1">
    <source>
        <dbReference type="SAM" id="Phobius"/>
    </source>
</evidence>
<proteinExistence type="predicted"/>
<name>A0A6C0D5A3_9ZZZZ</name>
<sequence>MASIDSNGVLKAQSNYLTSIQNGQTIPTNVSGASSAQDMLNNIYNNYDQSNKYSAQVLTNQKQMSDIVNTELKRLQEKKQSIDSALTSRERVAELNDSYRLRFIEYTKMVATFVFAIFLFIGFRMAGKYLPIIPSIVIDILYVFLFCGTVIILYKQFSDIQSRDVLYFDRLNLNGPNMKSAAQIAKDQKAAGLSGNLLGSINLGACVGETCCSDGTYWDTNNSVCAPGIAPSSGSKGSSSGSKGKTNETFSSLAASLYTNGITVPSANSPYEFTDYTRV</sequence>